<protein>
    <submittedName>
        <fullName evidence="2">Uncharacterized protein</fullName>
    </submittedName>
</protein>
<evidence type="ECO:0000313" key="3">
    <source>
        <dbReference type="Proteomes" id="UP001497516"/>
    </source>
</evidence>
<keyword evidence="3" id="KW-1185">Reference proteome</keyword>
<sequence>MEIGDDSYGGRLCDGGEDEAHHDGGEEEAQLMLATMTLLRCWRRQRRFAGEERRWRRLAREEGKLRRLLCRRESCSSATRLEMKGIRVFWGQTQQHLLPLLLFRGAAQRQGIATSSY</sequence>
<reference evidence="2 3" key="1">
    <citation type="submission" date="2024-04" db="EMBL/GenBank/DDBJ databases">
        <authorList>
            <person name="Fracassetti M."/>
        </authorList>
    </citation>
    <scope>NUCLEOTIDE SEQUENCE [LARGE SCALE GENOMIC DNA]</scope>
</reference>
<accession>A0AAV2DA37</accession>
<organism evidence="2 3">
    <name type="scientific">Linum trigynum</name>
    <dbReference type="NCBI Taxonomy" id="586398"/>
    <lineage>
        <taxon>Eukaryota</taxon>
        <taxon>Viridiplantae</taxon>
        <taxon>Streptophyta</taxon>
        <taxon>Embryophyta</taxon>
        <taxon>Tracheophyta</taxon>
        <taxon>Spermatophyta</taxon>
        <taxon>Magnoliopsida</taxon>
        <taxon>eudicotyledons</taxon>
        <taxon>Gunneridae</taxon>
        <taxon>Pentapetalae</taxon>
        <taxon>rosids</taxon>
        <taxon>fabids</taxon>
        <taxon>Malpighiales</taxon>
        <taxon>Linaceae</taxon>
        <taxon>Linum</taxon>
    </lineage>
</organism>
<evidence type="ECO:0000256" key="1">
    <source>
        <dbReference type="SAM" id="MobiDB-lite"/>
    </source>
</evidence>
<evidence type="ECO:0000313" key="2">
    <source>
        <dbReference type="EMBL" id="CAL1370541.1"/>
    </source>
</evidence>
<name>A0AAV2DA37_9ROSI</name>
<dbReference type="AlphaFoldDB" id="A0AAV2DA37"/>
<proteinExistence type="predicted"/>
<dbReference type="EMBL" id="OZ034815">
    <property type="protein sequence ID" value="CAL1370541.1"/>
    <property type="molecule type" value="Genomic_DNA"/>
</dbReference>
<gene>
    <name evidence="2" type="ORF">LTRI10_LOCUS12661</name>
</gene>
<dbReference type="Proteomes" id="UP001497516">
    <property type="component" value="Chromosome 2"/>
</dbReference>
<feature type="region of interest" description="Disordered" evidence="1">
    <location>
        <begin position="1"/>
        <end position="26"/>
    </location>
</feature>